<proteinExistence type="predicted"/>
<accession>A0A6I6E4N0</accession>
<dbReference type="Proteomes" id="UP000422989">
    <property type="component" value="Chromosome"/>
</dbReference>
<reference evidence="2 3" key="1">
    <citation type="submission" date="2018-09" db="EMBL/GenBank/DDBJ databases">
        <title>Whole genome sequencing of Microbacterium oryzae strain MB-10T.</title>
        <authorList>
            <person name="Das S.K."/>
        </authorList>
    </citation>
    <scope>NUCLEOTIDE SEQUENCE [LARGE SCALE GENOMIC DNA]</scope>
    <source>
        <strain evidence="2 3">MB-10</strain>
    </source>
</reference>
<evidence type="ECO:0000313" key="3">
    <source>
        <dbReference type="Proteomes" id="UP000422989"/>
    </source>
</evidence>
<dbReference type="PANTHER" id="PTHR34818:SF1">
    <property type="entry name" value="PROTEIN BLI-3"/>
    <property type="match status" value="1"/>
</dbReference>
<dbReference type="AlphaFoldDB" id="A0A6I6E4N0"/>
<gene>
    <name evidence="2" type="ORF">D7D94_08530</name>
</gene>
<dbReference type="InterPro" id="IPR052917">
    <property type="entry name" value="Stress-Dev_Protein"/>
</dbReference>
<dbReference type="Pfam" id="PF16242">
    <property type="entry name" value="Pyrid_ox_like"/>
    <property type="match status" value="1"/>
</dbReference>
<dbReference type="OrthoDB" id="1432662at2"/>
<dbReference type="EMBL" id="CP032550">
    <property type="protein sequence ID" value="QGU27707.1"/>
    <property type="molecule type" value="Genomic_DNA"/>
</dbReference>
<sequence length="166" mass="18147">MDNEIRHATEEDHETIKRIVKAAKIGLLTTVSDAGHLHSRPLAAQDVEFDGDLWFFTQDPSDKVRDIAGNAQVNVAFESGKGYLSIAGVAEVVHDRAKVDEYWSPMVAAWFPEGKDDPTIALIKVHAESAEYWSQDDPGVVAAFKIVKTAMTGGQPDVGTNRSVEL</sequence>
<organism evidence="2 3">
    <name type="scientific">Microbacterium oryzae</name>
    <dbReference type="NCBI Taxonomy" id="743009"/>
    <lineage>
        <taxon>Bacteria</taxon>
        <taxon>Bacillati</taxon>
        <taxon>Actinomycetota</taxon>
        <taxon>Actinomycetes</taxon>
        <taxon>Micrococcales</taxon>
        <taxon>Microbacteriaceae</taxon>
        <taxon>Microbacterium</taxon>
    </lineage>
</organism>
<dbReference type="InterPro" id="IPR038725">
    <property type="entry name" value="YdaG_split_barrel_FMN-bd"/>
</dbReference>
<dbReference type="Gene3D" id="2.30.110.10">
    <property type="entry name" value="Electron Transport, Fmn-binding Protein, Chain A"/>
    <property type="match status" value="1"/>
</dbReference>
<evidence type="ECO:0000259" key="1">
    <source>
        <dbReference type="Pfam" id="PF16242"/>
    </source>
</evidence>
<keyword evidence="3" id="KW-1185">Reference proteome</keyword>
<dbReference type="InterPro" id="IPR012349">
    <property type="entry name" value="Split_barrel_FMN-bd"/>
</dbReference>
<protein>
    <submittedName>
        <fullName evidence="2">General stress protein</fullName>
    </submittedName>
</protein>
<evidence type="ECO:0000313" key="2">
    <source>
        <dbReference type="EMBL" id="QGU27707.1"/>
    </source>
</evidence>
<feature type="domain" description="General stress protein FMN-binding split barrel" evidence="1">
    <location>
        <begin position="12"/>
        <end position="157"/>
    </location>
</feature>
<dbReference type="RefSeq" id="WP_156242208.1">
    <property type="nucleotide sequence ID" value="NZ_BAAAZL010000004.1"/>
</dbReference>
<dbReference type="KEGG" id="moj:D7D94_08530"/>
<dbReference type="PANTHER" id="PTHR34818">
    <property type="entry name" value="PROTEIN BLI-3"/>
    <property type="match status" value="1"/>
</dbReference>
<dbReference type="SUPFAM" id="SSF50475">
    <property type="entry name" value="FMN-binding split barrel"/>
    <property type="match status" value="1"/>
</dbReference>
<name>A0A6I6E4N0_9MICO</name>